<dbReference type="PANTHER" id="PTHR47738">
    <property type="entry name" value="PTS SYSTEM FRUCTOSE-LIKE EIIA COMPONENT-RELATED"/>
    <property type="match status" value="1"/>
</dbReference>
<proteinExistence type="predicted"/>
<protein>
    <submittedName>
        <fullName evidence="2">PTS sugar transporter subunit IIA</fullName>
    </submittedName>
</protein>
<evidence type="ECO:0000313" key="2">
    <source>
        <dbReference type="EMBL" id="MFC1458642.1"/>
    </source>
</evidence>
<keyword evidence="2" id="KW-0813">Transport</keyword>
<dbReference type="InterPro" id="IPR016152">
    <property type="entry name" value="PTrfase/Anion_transptr"/>
</dbReference>
<dbReference type="InterPro" id="IPR002178">
    <property type="entry name" value="PTS_EIIA_type-2_dom"/>
</dbReference>
<dbReference type="PROSITE" id="PS00372">
    <property type="entry name" value="PTS_EIIA_TYPE_2_HIS"/>
    <property type="match status" value="1"/>
</dbReference>
<dbReference type="EMBL" id="JBHOMY010000058">
    <property type="protein sequence ID" value="MFC1458642.1"/>
    <property type="molecule type" value="Genomic_DNA"/>
</dbReference>
<dbReference type="PROSITE" id="PS51094">
    <property type="entry name" value="PTS_EIIA_TYPE_2"/>
    <property type="match status" value="1"/>
</dbReference>
<dbReference type="SUPFAM" id="SSF55804">
    <property type="entry name" value="Phoshotransferase/anion transport protein"/>
    <property type="match status" value="1"/>
</dbReference>
<dbReference type="Pfam" id="PF00359">
    <property type="entry name" value="PTS_EIIA_2"/>
    <property type="match status" value="1"/>
</dbReference>
<organism evidence="2 3">
    <name type="scientific">Microvirga arabica</name>
    <dbReference type="NCBI Taxonomy" id="1128671"/>
    <lineage>
        <taxon>Bacteria</taxon>
        <taxon>Pseudomonadati</taxon>
        <taxon>Pseudomonadota</taxon>
        <taxon>Alphaproteobacteria</taxon>
        <taxon>Hyphomicrobiales</taxon>
        <taxon>Methylobacteriaceae</taxon>
        <taxon>Microvirga</taxon>
    </lineage>
</organism>
<evidence type="ECO:0000313" key="3">
    <source>
        <dbReference type="Proteomes" id="UP001593940"/>
    </source>
</evidence>
<evidence type="ECO:0000259" key="1">
    <source>
        <dbReference type="PROSITE" id="PS51094"/>
    </source>
</evidence>
<dbReference type="RefSeq" id="WP_377030546.1">
    <property type="nucleotide sequence ID" value="NZ_JBHOMY010000058.1"/>
</dbReference>
<gene>
    <name evidence="2" type="ORF">ACETIH_18440</name>
</gene>
<comment type="caution">
    <text evidence="2">The sequence shown here is derived from an EMBL/GenBank/DDBJ whole genome shotgun (WGS) entry which is preliminary data.</text>
</comment>
<keyword evidence="2" id="KW-0762">Sugar transport</keyword>
<sequence>MKIADLIAPDRVIPSLPSTSKRSVLKELARIGAASINLDPDEVFDALLERQDSTTIGLGRGMAIPHATIEGVDAPIGFFARLEPAVDFGAVDGAPADLVVMILAPEDDHRTLLRALSCVARRLREGDVATRLRSASDTETLYTVLVSDVWSGDGVPERDMRSSGA</sequence>
<name>A0ABV6YCA3_9HYPH</name>
<reference evidence="2 3" key="1">
    <citation type="submission" date="2024-09" db="EMBL/GenBank/DDBJ databases">
        <title>Nodulacao em especies de Leguminosae Basais da Amazonia e Caracterizacao dos Rizobios e Bacterias Associadas aos Nodulos.</title>
        <authorList>
            <person name="Jambeiro I.C.A."/>
            <person name="Lopes I.S."/>
            <person name="Aguiar E.R.G.R."/>
            <person name="Santos A.F.J."/>
            <person name="Dos Santos J.M.F."/>
            <person name="Gross E."/>
        </authorList>
    </citation>
    <scope>NUCLEOTIDE SEQUENCE [LARGE SCALE GENOMIC DNA]</scope>
    <source>
        <strain evidence="2 3">BRUESC1165</strain>
    </source>
</reference>
<keyword evidence="3" id="KW-1185">Reference proteome</keyword>
<dbReference type="Gene3D" id="3.40.930.10">
    <property type="entry name" value="Mannitol-specific EII, Chain A"/>
    <property type="match status" value="1"/>
</dbReference>
<accession>A0ABV6YCA3</accession>
<dbReference type="PANTHER" id="PTHR47738:SF1">
    <property type="entry name" value="NITROGEN REGULATORY PROTEIN"/>
    <property type="match status" value="1"/>
</dbReference>
<dbReference type="Proteomes" id="UP001593940">
    <property type="component" value="Unassembled WGS sequence"/>
</dbReference>
<dbReference type="CDD" id="cd00211">
    <property type="entry name" value="PTS_IIA_fru"/>
    <property type="match status" value="1"/>
</dbReference>
<feature type="domain" description="PTS EIIA type-2" evidence="1">
    <location>
        <begin position="5"/>
        <end position="148"/>
    </location>
</feature>
<dbReference type="InterPro" id="IPR051541">
    <property type="entry name" value="PTS_SugarTrans_NitroReg"/>
</dbReference>